<proteinExistence type="predicted"/>
<organism evidence="1 2">
    <name type="scientific">Trichinella pseudospiralis</name>
    <name type="common">Parasitic roundworm</name>
    <dbReference type="NCBI Taxonomy" id="6337"/>
    <lineage>
        <taxon>Eukaryota</taxon>
        <taxon>Metazoa</taxon>
        <taxon>Ecdysozoa</taxon>
        <taxon>Nematoda</taxon>
        <taxon>Enoplea</taxon>
        <taxon>Dorylaimia</taxon>
        <taxon>Trichinellida</taxon>
        <taxon>Trichinellidae</taxon>
        <taxon>Trichinella</taxon>
    </lineage>
</organism>
<comment type="caution">
    <text evidence="1">The sequence shown here is derived from an EMBL/GenBank/DDBJ whole genome shotgun (WGS) entry which is preliminary data.</text>
</comment>
<name>A0A0V1DN66_TRIPS</name>
<evidence type="ECO:0000313" key="2">
    <source>
        <dbReference type="Proteomes" id="UP000054632"/>
    </source>
</evidence>
<evidence type="ECO:0000313" key="1">
    <source>
        <dbReference type="EMBL" id="KRY63017.1"/>
    </source>
</evidence>
<dbReference type="EMBL" id="JYDR01001641">
    <property type="protein sequence ID" value="KRY63017.1"/>
    <property type="molecule type" value="Genomic_DNA"/>
</dbReference>
<accession>A0A0V1DN66</accession>
<dbReference type="Proteomes" id="UP000054632">
    <property type="component" value="Unassembled WGS sequence"/>
</dbReference>
<dbReference type="AlphaFoldDB" id="A0A0V1DN66"/>
<reference evidence="1 2" key="1">
    <citation type="submission" date="2015-01" db="EMBL/GenBank/DDBJ databases">
        <title>Evolution of Trichinella species and genotypes.</title>
        <authorList>
            <person name="Korhonen P.K."/>
            <person name="Edoardo P."/>
            <person name="Giuseppe L.R."/>
            <person name="Gasser R.B."/>
        </authorList>
    </citation>
    <scope>NUCLEOTIDE SEQUENCE [LARGE SCALE GENOMIC DNA]</scope>
    <source>
        <strain evidence="1">ISS13</strain>
    </source>
</reference>
<sequence>MCDQIHSGFGISSDQLTSFLKNNKIFTFRDALMAMAFDGSFSRWVTYREIRKWCKV</sequence>
<gene>
    <name evidence="1" type="ORF">T4A_9556</name>
</gene>
<protein>
    <submittedName>
        <fullName evidence="1">Uncharacterized protein</fullName>
    </submittedName>
</protein>